<dbReference type="InterPro" id="IPR036915">
    <property type="entry name" value="Cyclin-like_sf"/>
</dbReference>
<keyword evidence="9" id="KW-1185">Reference proteome</keyword>
<dbReference type="Proteomes" id="UP000033140">
    <property type="component" value="Unassembled WGS sequence"/>
</dbReference>
<comment type="caution">
    <text evidence="8">The sequence shown here is derived from an EMBL/GenBank/DDBJ whole genome shotgun (WGS) entry which is preliminary data.</text>
</comment>
<accession>A0A0E9NN47</accession>
<feature type="region of interest" description="Disordered" evidence="5">
    <location>
        <begin position="109"/>
        <end position="172"/>
    </location>
</feature>
<evidence type="ECO:0000256" key="2">
    <source>
        <dbReference type="ARBA" id="ARBA00023127"/>
    </source>
</evidence>
<dbReference type="FunFam" id="1.10.472.10:FF:000001">
    <property type="entry name" value="G2/mitotic-specific cyclin"/>
    <property type="match status" value="1"/>
</dbReference>
<evidence type="ECO:0000259" key="6">
    <source>
        <dbReference type="SMART" id="SM00385"/>
    </source>
</evidence>
<proteinExistence type="inferred from homology"/>
<keyword evidence="3" id="KW-0131">Cell cycle</keyword>
<feature type="compositionally biased region" description="Low complexity" evidence="5">
    <location>
        <begin position="29"/>
        <end position="45"/>
    </location>
</feature>
<dbReference type="Pfam" id="PF02984">
    <property type="entry name" value="Cyclin_C"/>
    <property type="match status" value="1"/>
</dbReference>
<dbReference type="STRING" id="698492.A0A0E9NN47"/>
<dbReference type="GO" id="GO:0044772">
    <property type="term" value="P:mitotic cell cycle phase transition"/>
    <property type="evidence" value="ECO:0007669"/>
    <property type="project" value="InterPro"/>
</dbReference>
<dbReference type="Gene3D" id="1.10.472.10">
    <property type="entry name" value="Cyclin-like"/>
    <property type="match status" value="2"/>
</dbReference>
<sequence>MFTNWRLGGQVLLGNVRQGHVAEARRSTRAAATENNENATRTRTTRAGKPVLVDVDTKPTKSSLGTRKRAALGEVTNVHVKEAAVSNGKENGKVAVEVKPRVTRTRSTIRPKKEEKEEVKEEEKFTRKRTAPAMKKERATVSTKSATSAEPEVIEAPPTKKVKSEAPVEEEPAPWLELDADDAHDPLMVAEYVEDIFEYMKELEQNTLPNPDYMSLQKELAWNMRGILVDWLIQVHTKFRLLPETLFLAVNIIDRFLSRRFVALTRLQLVGVTALFIAAKYEEIMAPSVQNFLYMTDSGWVDEDILKAERYVLQVLDFNLSYPNPLNFLRRISKADNYDIQTRTVAKYLMEISLLEHRLLAFPPSQIAAASMYLARLTLNRSAWDVNFVHYSGYTEDELLPVTEIMINYLYGPVKHEAFYKKYANKKFLKASIFVSDWVNKLDREVKEEDAGEPCCTWASGRECCFTYEGTCVILCDEWIDELRWHTMRRLTLGEGKHWDTPVFSIYFLVGRGLLMSR</sequence>
<evidence type="ECO:0000256" key="5">
    <source>
        <dbReference type="SAM" id="MobiDB-lite"/>
    </source>
</evidence>
<dbReference type="GO" id="GO:0051301">
    <property type="term" value="P:cell division"/>
    <property type="evidence" value="ECO:0007669"/>
    <property type="project" value="UniProtKB-KW"/>
</dbReference>
<reference evidence="8 9" key="2">
    <citation type="journal article" date="2014" name="J. Gen. Appl. Microbiol.">
        <title>The early diverging ascomycetous budding yeast Saitoella complicata has three histone deacetylases belonging to the Clr6, Hos2, and Rpd3 lineages.</title>
        <authorList>
            <person name="Nishida H."/>
            <person name="Matsumoto T."/>
            <person name="Kondo S."/>
            <person name="Hamamoto M."/>
            <person name="Yoshikawa H."/>
        </authorList>
    </citation>
    <scope>NUCLEOTIDE SEQUENCE [LARGE SCALE GENOMIC DNA]</scope>
    <source>
        <strain evidence="8 9">NRRL Y-17804</strain>
    </source>
</reference>
<dbReference type="AlphaFoldDB" id="A0A0E9NN47"/>
<feature type="domain" description="Cyclin-like" evidence="6">
    <location>
        <begin position="327"/>
        <end position="408"/>
    </location>
</feature>
<comment type="similarity">
    <text evidence="4">Belongs to the cyclin family.</text>
</comment>
<feature type="compositionally biased region" description="Basic and acidic residues" evidence="5">
    <location>
        <begin position="111"/>
        <end position="125"/>
    </location>
</feature>
<keyword evidence="1" id="KW-0132">Cell division</keyword>
<dbReference type="CDD" id="cd20512">
    <property type="entry name" value="CYCLIN_CLBs_yeast_rpt2"/>
    <property type="match status" value="1"/>
</dbReference>
<dbReference type="Pfam" id="PF00134">
    <property type="entry name" value="Cyclin_N"/>
    <property type="match status" value="1"/>
</dbReference>
<dbReference type="SUPFAM" id="SSF47954">
    <property type="entry name" value="Cyclin-like"/>
    <property type="match status" value="2"/>
</dbReference>
<dbReference type="SMART" id="SM00385">
    <property type="entry name" value="CYCLIN"/>
    <property type="match status" value="2"/>
</dbReference>
<evidence type="ECO:0000313" key="8">
    <source>
        <dbReference type="EMBL" id="GAO51106.1"/>
    </source>
</evidence>
<dbReference type="GO" id="GO:0016538">
    <property type="term" value="F:cyclin-dependent protein serine/threonine kinase regulator activity"/>
    <property type="evidence" value="ECO:0007669"/>
    <property type="project" value="InterPro"/>
</dbReference>
<feature type="region of interest" description="Disordered" evidence="5">
    <location>
        <begin position="24"/>
        <end position="45"/>
    </location>
</feature>
<evidence type="ECO:0000256" key="3">
    <source>
        <dbReference type="ARBA" id="ARBA00023306"/>
    </source>
</evidence>
<evidence type="ECO:0000256" key="1">
    <source>
        <dbReference type="ARBA" id="ARBA00022618"/>
    </source>
</evidence>
<dbReference type="InterPro" id="IPR006671">
    <property type="entry name" value="Cyclin_N"/>
</dbReference>
<protein>
    <submittedName>
        <fullName evidence="8">Uncharacterized protein</fullName>
    </submittedName>
</protein>
<reference evidence="8 9" key="3">
    <citation type="journal article" date="2015" name="Genome Announc.">
        <title>Draft Genome Sequence of the Archiascomycetous Yeast Saitoella complicata.</title>
        <authorList>
            <person name="Yamauchi K."/>
            <person name="Kondo S."/>
            <person name="Hamamoto M."/>
            <person name="Takahashi Y."/>
            <person name="Ogura Y."/>
            <person name="Hayashi T."/>
            <person name="Nishida H."/>
        </authorList>
    </citation>
    <scope>NUCLEOTIDE SEQUENCE [LARGE SCALE GENOMIC DNA]</scope>
    <source>
        <strain evidence="8 9">NRRL Y-17804</strain>
    </source>
</reference>
<dbReference type="OMA" id="IHINIRT"/>
<dbReference type="CDD" id="cd20568">
    <property type="entry name" value="CYCLIN_CLBs_yeast_rpt1"/>
    <property type="match status" value="1"/>
</dbReference>
<dbReference type="InterPro" id="IPR046965">
    <property type="entry name" value="Cyclin_A/B-like"/>
</dbReference>
<dbReference type="InterPro" id="IPR004367">
    <property type="entry name" value="Cyclin_C-dom"/>
</dbReference>
<dbReference type="InterPro" id="IPR013763">
    <property type="entry name" value="Cyclin-like_dom"/>
</dbReference>
<reference evidence="8 9" key="1">
    <citation type="journal article" date="2011" name="J. Gen. Appl. Microbiol.">
        <title>Draft genome sequencing of the enigmatic yeast Saitoella complicata.</title>
        <authorList>
            <person name="Nishida H."/>
            <person name="Hamamoto M."/>
            <person name="Sugiyama J."/>
        </authorList>
    </citation>
    <scope>NUCLEOTIDE SEQUENCE [LARGE SCALE GENOMIC DNA]</scope>
    <source>
        <strain evidence="8 9">NRRL Y-17804</strain>
    </source>
</reference>
<keyword evidence="2 4" id="KW-0195">Cyclin</keyword>
<dbReference type="EMBL" id="BACD03000041">
    <property type="protein sequence ID" value="GAO51106.1"/>
    <property type="molecule type" value="Genomic_DNA"/>
</dbReference>
<name>A0A0E9NN47_SAICN</name>
<evidence type="ECO:0000313" key="9">
    <source>
        <dbReference type="Proteomes" id="UP000033140"/>
    </source>
</evidence>
<feature type="domain" description="Cyclin C-terminal" evidence="7">
    <location>
        <begin position="323"/>
        <end position="437"/>
    </location>
</feature>
<dbReference type="PANTHER" id="PTHR10177">
    <property type="entry name" value="CYCLINS"/>
    <property type="match status" value="1"/>
</dbReference>
<dbReference type="InterPro" id="IPR048258">
    <property type="entry name" value="Cyclins_cyclin-box"/>
</dbReference>
<dbReference type="PROSITE" id="PS00292">
    <property type="entry name" value="CYCLINS"/>
    <property type="match status" value="1"/>
</dbReference>
<evidence type="ECO:0000259" key="7">
    <source>
        <dbReference type="SMART" id="SM01332"/>
    </source>
</evidence>
<dbReference type="PIRSF" id="PIRSF001771">
    <property type="entry name" value="Cyclin_A_B_D_E"/>
    <property type="match status" value="1"/>
</dbReference>
<organism evidence="8 9">
    <name type="scientific">Saitoella complicata (strain BCRC 22490 / CBS 7301 / JCM 7358 / NBRC 10748 / NRRL Y-17804)</name>
    <dbReference type="NCBI Taxonomy" id="698492"/>
    <lineage>
        <taxon>Eukaryota</taxon>
        <taxon>Fungi</taxon>
        <taxon>Dikarya</taxon>
        <taxon>Ascomycota</taxon>
        <taxon>Taphrinomycotina</taxon>
        <taxon>Taphrinomycotina incertae sedis</taxon>
        <taxon>Saitoella</taxon>
    </lineage>
</organism>
<evidence type="ECO:0000256" key="4">
    <source>
        <dbReference type="RuleBase" id="RU000383"/>
    </source>
</evidence>
<feature type="domain" description="Cyclin-like" evidence="6">
    <location>
        <begin position="230"/>
        <end position="314"/>
    </location>
</feature>
<dbReference type="SMART" id="SM01332">
    <property type="entry name" value="Cyclin_C"/>
    <property type="match status" value="1"/>
</dbReference>
<dbReference type="InterPro" id="IPR039361">
    <property type="entry name" value="Cyclin"/>
</dbReference>
<gene>
    <name evidence="8" type="ORF">G7K_5217-t1</name>
</gene>